<dbReference type="RefSeq" id="WP_142742498.1">
    <property type="nucleotide sequence ID" value="NZ_CP038228.1"/>
</dbReference>
<accession>A0A514EE51</accession>
<dbReference type="Gene3D" id="3.30.2310.20">
    <property type="entry name" value="RelE-like"/>
    <property type="match status" value="1"/>
</dbReference>
<keyword evidence="4" id="KW-1185">Reference proteome</keyword>
<organism evidence="3 4">
    <name type="scientific">Xanthomonas cerealis pv. cerealis</name>
    <dbReference type="NCBI Taxonomy" id="152263"/>
    <lineage>
        <taxon>Bacteria</taxon>
        <taxon>Pseudomonadati</taxon>
        <taxon>Pseudomonadota</taxon>
        <taxon>Gammaproteobacteria</taxon>
        <taxon>Lysobacterales</taxon>
        <taxon>Lysobacteraceae</taxon>
        <taxon>Xanthomonas</taxon>
        <taxon>Xanthomonas translucens group</taxon>
        <taxon>Xanthomonas cerealis</taxon>
    </lineage>
</organism>
<evidence type="ECO:0000256" key="1">
    <source>
        <dbReference type="ARBA" id="ARBA00006226"/>
    </source>
</evidence>
<gene>
    <name evidence="3" type="ORF">E4A48_11990</name>
</gene>
<evidence type="ECO:0000313" key="3">
    <source>
        <dbReference type="EMBL" id="QDI04316.1"/>
    </source>
</evidence>
<dbReference type="Proteomes" id="UP000319349">
    <property type="component" value="Chromosome"/>
</dbReference>
<dbReference type="PANTHER" id="PTHR33755:SF8">
    <property type="entry name" value="TOXIN PARE2"/>
    <property type="match status" value="1"/>
</dbReference>
<reference evidence="3 4" key="1">
    <citation type="submission" date="2019-03" db="EMBL/GenBank/DDBJ databases">
        <title>Tal1 in Xanthomonas translucens pv. cerealis Contributes to Virulence in Bacterial Leaf Streak of Wheat.</title>
        <authorList>
            <person name="Shah S.M.A."/>
            <person name="Haq F."/>
            <person name="Ma W."/>
            <person name="Xu X."/>
            <person name="Wang S."/>
            <person name="Xu Z."/>
            <person name="Zou L."/>
            <person name="Zhu B."/>
            <person name="Chen G."/>
        </authorList>
    </citation>
    <scope>NUCLEOTIDE SEQUENCE [LARGE SCALE GENOMIC DNA]</scope>
    <source>
        <strain evidence="3 4">01</strain>
    </source>
</reference>
<dbReference type="Pfam" id="PF05016">
    <property type="entry name" value="ParE_toxin"/>
    <property type="match status" value="1"/>
</dbReference>
<dbReference type="InterPro" id="IPR007712">
    <property type="entry name" value="RelE/ParE_toxin"/>
</dbReference>
<name>A0A514EE51_9XANT</name>
<proteinExistence type="inferred from homology"/>
<dbReference type="InterPro" id="IPR051803">
    <property type="entry name" value="TA_system_RelE-like_toxin"/>
</dbReference>
<comment type="similarity">
    <text evidence="1">Belongs to the RelE toxin family.</text>
</comment>
<evidence type="ECO:0000256" key="2">
    <source>
        <dbReference type="ARBA" id="ARBA00022649"/>
    </source>
</evidence>
<dbReference type="PANTHER" id="PTHR33755">
    <property type="entry name" value="TOXIN PARE1-RELATED"/>
    <property type="match status" value="1"/>
</dbReference>
<protein>
    <submittedName>
        <fullName evidence="3">Type II toxin-antitoxin system RelE/ParE family toxin</fullName>
    </submittedName>
</protein>
<dbReference type="EMBL" id="CP038228">
    <property type="protein sequence ID" value="QDI04316.1"/>
    <property type="molecule type" value="Genomic_DNA"/>
</dbReference>
<dbReference type="AlphaFoldDB" id="A0A514EE51"/>
<evidence type="ECO:0000313" key="4">
    <source>
        <dbReference type="Proteomes" id="UP000319349"/>
    </source>
</evidence>
<keyword evidence="2" id="KW-1277">Toxin-antitoxin system</keyword>
<sequence>MKPVRWRPLARRDADEAAAWYGEQGGPTLELAFVDALEAAIKTIARHPGIGSSRHAVLLKLQHMRFWPLTGFPYLVFHVQRQTHIDLWRVLHVQRDIPAWIGEET</sequence>
<dbReference type="InterPro" id="IPR035093">
    <property type="entry name" value="RelE/ParE_toxin_dom_sf"/>
</dbReference>